<protein>
    <recommendedName>
        <fullName evidence="8">Cation/H+ exchanger transmembrane domain-containing protein</fullName>
    </recommendedName>
</protein>
<dbReference type="Proteomes" id="UP000016930">
    <property type="component" value="Unassembled WGS sequence"/>
</dbReference>
<proteinExistence type="predicted"/>
<dbReference type="GO" id="GO:0015297">
    <property type="term" value="F:antiporter activity"/>
    <property type="evidence" value="ECO:0007669"/>
    <property type="project" value="InterPro"/>
</dbReference>
<feature type="transmembrane region" description="Helical" evidence="7">
    <location>
        <begin position="235"/>
        <end position="257"/>
    </location>
</feature>
<dbReference type="OrthoDB" id="2687058at2759"/>
<feature type="transmembrane region" description="Helical" evidence="7">
    <location>
        <begin position="137"/>
        <end position="160"/>
    </location>
</feature>
<feature type="transmembrane region" description="Helical" evidence="7">
    <location>
        <begin position="103"/>
        <end position="125"/>
    </location>
</feature>
<dbReference type="EMBL" id="KB445796">
    <property type="protein sequence ID" value="EMD37585.1"/>
    <property type="molecule type" value="Genomic_DNA"/>
</dbReference>
<feature type="transmembrane region" description="Helical" evidence="7">
    <location>
        <begin position="172"/>
        <end position="194"/>
    </location>
</feature>
<name>M2QZF9_CERS8</name>
<dbReference type="InterPro" id="IPR038770">
    <property type="entry name" value="Na+/solute_symporter_sf"/>
</dbReference>
<dbReference type="Gene3D" id="1.20.1530.20">
    <property type="match status" value="1"/>
</dbReference>
<evidence type="ECO:0000259" key="8">
    <source>
        <dbReference type="Pfam" id="PF00999"/>
    </source>
</evidence>
<feature type="transmembrane region" description="Helical" evidence="7">
    <location>
        <begin position="356"/>
        <end position="378"/>
    </location>
</feature>
<evidence type="ECO:0000256" key="3">
    <source>
        <dbReference type="ARBA" id="ARBA00022692"/>
    </source>
</evidence>
<evidence type="ECO:0000256" key="1">
    <source>
        <dbReference type="ARBA" id="ARBA00004141"/>
    </source>
</evidence>
<dbReference type="InterPro" id="IPR050794">
    <property type="entry name" value="CPA2_transporter"/>
</dbReference>
<evidence type="ECO:0000256" key="2">
    <source>
        <dbReference type="ARBA" id="ARBA00022448"/>
    </source>
</evidence>
<evidence type="ECO:0000256" key="4">
    <source>
        <dbReference type="ARBA" id="ARBA00022989"/>
    </source>
</evidence>
<feature type="transmembrane region" description="Helical" evidence="7">
    <location>
        <begin position="206"/>
        <end position="229"/>
    </location>
</feature>
<feature type="transmembrane region" description="Helical" evidence="7">
    <location>
        <begin position="390"/>
        <end position="414"/>
    </location>
</feature>
<comment type="subcellular location">
    <subcellularLocation>
        <location evidence="1">Membrane</location>
        <topology evidence="1">Multi-pass membrane protein</topology>
    </subcellularLocation>
</comment>
<dbReference type="PANTHER" id="PTHR32468">
    <property type="entry name" value="CATION/H + ANTIPORTER"/>
    <property type="match status" value="1"/>
</dbReference>
<evidence type="ECO:0000313" key="9">
    <source>
        <dbReference type="EMBL" id="EMD37585.1"/>
    </source>
</evidence>
<keyword evidence="3 7" id="KW-0812">Transmembrane</keyword>
<feature type="transmembrane region" description="Helical" evidence="7">
    <location>
        <begin position="278"/>
        <end position="311"/>
    </location>
</feature>
<dbReference type="InterPro" id="IPR006153">
    <property type="entry name" value="Cation/H_exchanger_TM"/>
</dbReference>
<dbReference type="GO" id="GO:0016020">
    <property type="term" value="C:membrane"/>
    <property type="evidence" value="ECO:0007669"/>
    <property type="project" value="UniProtKB-SubCell"/>
</dbReference>
<feature type="transmembrane region" description="Helical" evidence="7">
    <location>
        <begin position="43"/>
        <end position="65"/>
    </location>
</feature>
<feature type="transmembrane region" description="Helical" evidence="7">
    <location>
        <begin position="420"/>
        <end position="442"/>
    </location>
</feature>
<dbReference type="GO" id="GO:1902600">
    <property type="term" value="P:proton transmembrane transport"/>
    <property type="evidence" value="ECO:0007669"/>
    <property type="project" value="InterPro"/>
</dbReference>
<feature type="domain" description="Cation/H+ exchanger transmembrane" evidence="8">
    <location>
        <begin position="59"/>
        <end position="437"/>
    </location>
</feature>
<dbReference type="AlphaFoldDB" id="M2QZF9"/>
<accession>M2QZF9</accession>
<evidence type="ECO:0000256" key="5">
    <source>
        <dbReference type="ARBA" id="ARBA00023065"/>
    </source>
</evidence>
<sequence>MGYLTHQVADAVAVFRRAAIHAPAQAGIFAGQNPSAYNAGDPVRLWVIQVVVIIGITQVLSLFLSRIRQPRVIAEVIGGILLGPSVMGHIPNFTNTVFPSQSIPLLTLTANIGLVLFLFIVGLEVDFRIINRNAKAAMAISAVGLIIPLGLGAALGVPIYHVFTDGDVNFGYFLLFVAVAIGITAFPVLCRILTELKLLDTTVGTVTLAAGVGNDVVGWILLALTVALVNSGNGITALWVLLAAVGYVLFLTIPVRLAFRWLARRTGALETGQPTRMLMTIIIILVFISAFYTDIIGIHAIFGGFLAGLIIPKDNGFAISVVEKLEDLVSILFIPLYFASTGLNTNLGLLNNGITWAYVVLICVIAFFSKFVGCAIVAKISGFNYRESGAIGALMSCKGLVELIVLNVGLTAGILDTRTFSMFVLHALVLTFMTTPLTILLYPAKYRKHVNSALDKEQAPATSSGDPSQRMSLEQTVKNRFLVVLDKVEQLPSIMTLTQLFQYPLGASSSVSLSDASIHKDNASLTSVETSPVLPKVPDSRTRPHHPSVTALRLIELTDRTSAVLKSQQADLLVQSDHVLNVFRTFGYLNRLPVSCALSVVGHEEFPSSVAKHASQASAQLVIVPWSGCSAASDDDTASLSTTEALFPQLQRSPVIAHSQYIRKVFADAPADVALFVDQTTPPPYTDQSTQHIFMPFFGGPDDRLALAFVAQLCMRRSVTATIIRVHKSSIHELTTVNTLNTIDEVKAQNVQSGFASVHHPYLHDTVYDFKDTQALAASEEADDQMWAEYMSPPVGSNSAFSRLTLQDQESTRPLHTVLSAVTDAIARSRQSHSRLLVVTGRSRSMQHDALHNELLELCTERGTSLTTDVQKTLGDVAAAFVAANSNVSLLVMQACSRR</sequence>
<keyword evidence="6 7" id="KW-0472">Membrane</keyword>
<dbReference type="HOGENOM" id="CLU_005126_10_0_1"/>
<keyword evidence="2" id="KW-0813">Transport</keyword>
<evidence type="ECO:0000256" key="7">
    <source>
        <dbReference type="SAM" id="Phobius"/>
    </source>
</evidence>
<keyword evidence="5" id="KW-0406">Ion transport</keyword>
<evidence type="ECO:0000256" key="6">
    <source>
        <dbReference type="ARBA" id="ARBA00023136"/>
    </source>
</evidence>
<reference evidence="9 10" key="1">
    <citation type="journal article" date="2012" name="Proc. Natl. Acad. Sci. U.S.A.">
        <title>Comparative genomics of Ceriporiopsis subvermispora and Phanerochaete chrysosporium provide insight into selective ligninolysis.</title>
        <authorList>
            <person name="Fernandez-Fueyo E."/>
            <person name="Ruiz-Duenas F.J."/>
            <person name="Ferreira P."/>
            <person name="Floudas D."/>
            <person name="Hibbett D.S."/>
            <person name="Canessa P."/>
            <person name="Larrondo L.F."/>
            <person name="James T.Y."/>
            <person name="Seelenfreund D."/>
            <person name="Lobos S."/>
            <person name="Polanco R."/>
            <person name="Tello M."/>
            <person name="Honda Y."/>
            <person name="Watanabe T."/>
            <person name="Watanabe T."/>
            <person name="Ryu J.S."/>
            <person name="Kubicek C.P."/>
            <person name="Schmoll M."/>
            <person name="Gaskell J."/>
            <person name="Hammel K.E."/>
            <person name="St John F.J."/>
            <person name="Vanden Wymelenberg A."/>
            <person name="Sabat G."/>
            <person name="Splinter BonDurant S."/>
            <person name="Syed K."/>
            <person name="Yadav J.S."/>
            <person name="Doddapaneni H."/>
            <person name="Subramanian V."/>
            <person name="Lavin J.L."/>
            <person name="Oguiza J.A."/>
            <person name="Perez G."/>
            <person name="Pisabarro A.G."/>
            <person name="Ramirez L."/>
            <person name="Santoyo F."/>
            <person name="Master E."/>
            <person name="Coutinho P.M."/>
            <person name="Henrissat B."/>
            <person name="Lombard V."/>
            <person name="Magnuson J.K."/>
            <person name="Kuees U."/>
            <person name="Hori C."/>
            <person name="Igarashi K."/>
            <person name="Samejima M."/>
            <person name="Held B.W."/>
            <person name="Barry K.W."/>
            <person name="LaButti K.M."/>
            <person name="Lapidus A."/>
            <person name="Lindquist E.A."/>
            <person name="Lucas S.M."/>
            <person name="Riley R."/>
            <person name="Salamov A.A."/>
            <person name="Hoffmeister D."/>
            <person name="Schwenk D."/>
            <person name="Hadar Y."/>
            <person name="Yarden O."/>
            <person name="de Vries R.P."/>
            <person name="Wiebenga A."/>
            <person name="Stenlid J."/>
            <person name="Eastwood D."/>
            <person name="Grigoriev I.V."/>
            <person name="Berka R.M."/>
            <person name="Blanchette R.A."/>
            <person name="Kersten P."/>
            <person name="Martinez A.T."/>
            <person name="Vicuna R."/>
            <person name="Cullen D."/>
        </authorList>
    </citation>
    <scope>NUCLEOTIDE SEQUENCE [LARGE SCALE GENOMIC DNA]</scope>
    <source>
        <strain evidence="9 10">B</strain>
    </source>
</reference>
<keyword evidence="10" id="KW-1185">Reference proteome</keyword>
<evidence type="ECO:0000313" key="10">
    <source>
        <dbReference type="Proteomes" id="UP000016930"/>
    </source>
</evidence>
<gene>
    <name evidence="9" type="ORF">CERSUDRAFT_114226</name>
</gene>
<organism evidence="9 10">
    <name type="scientific">Ceriporiopsis subvermispora (strain B)</name>
    <name type="common">White-rot fungus</name>
    <name type="synonym">Gelatoporia subvermispora</name>
    <dbReference type="NCBI Taxonomy" id="914234"/>
    <lineage>
        <taxon>Eukaryota</taxon>
        <taxon>Fungi</taxon>
        <taxon>Dikarya</taxon>
        <taxon>Basidiomycota</taxon>
        <taxon>Agaricomycotina</taxon>
        <taxon>Agaricomycetes</taxon>
        <taxon>Polyporales</taxon>
        <taxon>Gelatoporiaceae</taxon>
        <taxon>Gelatoporia</taxon>
    </lineage>
</organism>
<dbReference type="Pfam" id="PF00999">
    <property type="entry name" value="Na_H_Exchanger"/>
    <property type="match status" value="1"/>
</dbReference>
<dbReference type="PANTHER" id="PTHR32468:SF0">
    <property type="entry name" value="K(+)_H(+) ANTIPORTER 1"/>
    <property type="match status" value="1"/>
</dbReference>
<keyword evidence="4 7" id="KW-1133">Transmembrane helix</keyword>
<feature type="transmembrane region" description="Helical" evidence="7">
    <location>
        <begin position="72"/>
        <end position="91"/>
    </location>
</feature>